<dbReference type="EMBL" id="JACHIJ010000006">
    <property type="protein sequence ID" value="MBB5054176.1"/>
    <property type="molecule type" value="Genomic_DNA"/>
</dbReference>
<dbReference type="RefSeq" id="WP_184088077.1">
    <property type="nucleotide sequence ID" value="NZ_JACHIJ010000006.1"/>
</dbReference>
<comment type="caution">
    <text evidence="1">The sequence shown here is derived from an EMBL/GenBank/DDBJ whole genome shotgun (WGS) entry which is preliminary data.</text>
</comment>
<accession>A0A840NBX1</accession>
<evidence type="ECO:0000313" key="2">
    <source>
        <dbReference type="Proteomes" id="UP000521227"/>
    </source>
</evidence>
<proteinExistence type="predicted"/>
<dbReference type="Proteomes" id="UP000521227">
    <property type="component" value="Unassembled WGS sequence"/>
</dbReference>
<sequence>MPTCHGTGPAGLLDAAKKAAIARKITRIHNAVTRTPRVVTANAGTHKHRPC</sequence>
<name>A0A840NBX1_9BRAD</name>
<gene>
    <name evidence="1" type="ORF">HNQ36_004178</name>
</gene>
<reference evidence="1 2" key="1">
    <citation type="submission" date="2020-08" db="EMBL/GenBank/DDBJ databases">
        <title>Genomic Encyclopedia of Type Strains, Phase IV (KMG-IV): sequencing the most valuable type-strain genomes for metagenomic binning, comparative biology and taxonomic classification.</title>
        <authorList>
            <person name="Goeker M."/>
        </authorList>
    </citation>
    <scope>NUCLEOTIDE SEQUENCE [LARGE SCALE GENOMIC DNA]</scope>
    <source>
        <strain evidence="1 2">DSM 17498</strain>
    </source>
</reference>
<organism evidence="1 2">
    <name type="scientific">Afipia massiliensis</name>
    <dbReference type="NCBI Taxonomy" id="211460"/>
    <lineage>
        <taxon>Bacteria</taxon>
        <taxon>Pseudomonadati</taxon>
        <taxon>Pseudomonadota</taxon>
        <taxon>Alphaproteobacteria</taxon>
        <taxon>Hyphomicrobiales</taxon>
        <taxon>Nitrobacteraceae</taxon>
        <taxon>Afipia</taxon>
    </lineage>
</organism>
<protein>
    <submittedName>
        <fullName evidence="1">Phenylpyruvate tautomerase PptA (4-oxalocrotonate tautomerase family)</fullName>
    </submittedName>
</protein>
<dbReference type="AlphaFoldDB" id="A0A840NBX1"/>
<keyword evidence="1" id="KW-0670">Pyruvate</keyword>
<evidence type="ECO:0000313" key="1">
    <source>
        <dbReference type="EMBL" id="MBB5054176.1"/>
    </source>
</evidence>